<dbReference type="AlphaFoldDB" id="A0AAN8V1H1"/>
<keyword evidence="3" id="KW-1185">Reference proteome</keyword>
<accession>A0AAN8V1H1</accession>
<dbReference type="GO" id="GO:0004523">
    <property type="term" value="F:RNA-DNA hybrid ribonuclease activity"/>
    <property type="evidence" value="ECO:0007669"/>
    <property type="project" value="InterPro"/>
</dbReference>
<evidence type="ECO:0000259" key="1">
    <source>
        <dbReference type="Pfam" id="PF13456"/>
    </source>
</evidence>
<dbReference type="Gene3D" id="3.30.420.10">
    <property type="entry name" value="Ribonuclease H-like superfamily/Ribonuclease H"/>
    <property type="match status" value="1"/>
</dbReference>
<dbReference type="EMBL" id="JBAMMX010000015">
    <property type="protein sequence ID" value="KAK6926768.1"/>
    <property type="molecule type" value="Genomic_DNA"/>
</dbReference>
<evidence type="ECO:0000313" key="2">
    <source>
        <dbReference type="EMBL" id="KAK6926768.1"/>
    </source>
</evidence>
<dbReference type="PANTHER" id="PTHR34023">
    <property type="entry name" value="RNASE H DOMAIN-CONTAINING PROTEIN"/>
    <property type="match status" value="1"/>
</dbReference>
<dbReference type="Proteomes" id="UP001370490">
    <property type="component" value="Unassembled WGS sequence"/>
</dbReference>
<dbReference type="GO" id="GO:0003676">
    <property type="term" value="F:nucleic acid binding"/>
    <property type="evidence" value="ECO:0007669"/>
    <property type="project" value="InterPro"/>
</dbReference>
<name>A0AAN8V1H1_9MAGN</name>
<sequence>MGLPNPTQDLLVQEVSSEIVLAIIDECRQLMEKVGIREVNHIYREGNKCADHLANLGLSQDPGIHFFQSPPDCFKPLLLLDELGTSSVRARLSGPSALPS</sequence>
<dbReference type="InterPro" id="IPR036397">
    <property type="entry name" value="RNaseH_sf"/>
</dbReference>
<dbReference type="PANTHER" id="PTHR34023:SF4">
    <property type="entry name" value="RNASE H TYPE-1 DOMAIN-CONTAINING PROTEIN"/>
    <property type="match status" value="1"/>
</dbReference>
<dbReference type="InterPro" id="IPR002156">
    <property type="entry name" value="RNaseH_domain"/>
</dbReference>
<reference evidence="2 3" key="1">
    <citation type="submission" date="2023-12" db="EMBL/GenBank/DDBJ databases">
        <title>A high-quality genome assembly for Dillenia turbinata (Dilleniales).</title>
        <authorList>
            <person name="Chanderbali A."/>
        </authorList>
    </citation>
    <scope>NUCLEOTIDE SEQUENCE [LARGE SCALE GENOMIC DNA]</scope>
    <source>
        <strain evidence="2">LSX21</strain>
        <tissue evidence="2">Leaf</tissue>
    </source>
</reference>
<organism evidence="2 3">
    <name type="scientific">Dillenia turbinata</name>
    <dbReference type="NCBI Taxonomy" id="194707"/>
    <lineage>
        <taxon>Eukaryota</taxon>
        <taxon>Viridiplantae</taxon>
        <taxon>Streptophyta</taxon>
        <taxon>Embryophyta</taxon>
        <taxon>Tracheophyta</taxon>
        <taxon>Spermatophyta</taxon>
        <taxon>Magnoliopsida</taxon>
        <taxon>eudicotyledons</taxon>
        <taxon>Gunneridae</taxon>
        <taxon>Pentapetalae</taxon>
        <taxon>Dilleniales</taxon>
        <taxon>Dilleniaceae</taxon>
        <taxon>Dillenia</taxon>
    </lineage>
</organism>
<protein>
    <submittedName>
        <fullName evidence="2">Ribonuclease H domain</fullName>
    </submittedName>
</protein>
<dbReference type="Pfam" id="PF13456">
    <property type="entry name" value="RVT_3"/>
    <property type="match status" value="1"/>
</dbReference>
<evidence type="ECO:0000313" key="3">
    <source>
        <dbReference type="Proteomes" id="UP001370490"/>
    </source>
</evidence>
<feature type="domain" description="RNase H type-1" evidence="1">
    <location>
        <begin position="16"/>
        <end position="56"/>
    </location>
</feature>
<gene>
    <name evidence="2" type="ORF">RJ641_008487</name>
</gene>
<comment type="caution">
    <text evidence="2">The sequence shown here is derived from an EMBL/GenBank/DDBJ whole genome shotgun (WGS) entry which is preliminary data.</text>
</comment>
<proteinExistence type="predicted"/>